<dbReference type="InterPro" id="IPR000238">
    <property type="entry name" value="RbfA"/>
</dbReference>
<dbReference type="InterPro" id="IPR023799">
    <property type="entry name" value="RbfA_dom_sf"/>
</dbReference>
<gene>
    <name evidence="9" type="ORF">TanjilG_04803</name>
</gene>
<keyword evidence="5" id="KW-0067">ATP-binding</keyword>
<feature type="compositionally biased region" description="Acidic residues" evidence="8">
    <location>
        <begin position="779"/>
        <end position="794"/>
    </location>
</feature>
<comment type="subcellular location">
    <subcellularLocation>
        <location evidence="1">Nucleus</location>
    </subcellularLocation>
</comment>
<dbReference type="PANTHER" id="PTHR12172">
    <property type="entry name" value="CELL CYCLE CHECKPOINT PROTEIN RAD17"/>
    <property type="match status" value="1"/>
</dbReference>
<organism evidence="9 10">
    <name type="scientific">Lupinus angustifolius</name>
    <name type="common">Narrow-leaved blue lupine</name>
    <dbReference type="NCBI Taxonomy" id="3871"/>
    <lineage>
        <taxon>Eukaryota</taxon>
        <taxon>Viridiplantae</taxon>
        <taxon>Streptophyta</taxon>
        <taxon>Embryophyta</taxon>
        <taxon>Tracheophyta</taxon>
        <taxon>Spermatophyta</taxon>
        <taxon>Magnoliopsida</taxon>
        <taxon>eudicotyledons</taxon>
        <taxon>Gunneridae</taxon>
        <taxon>Pentapetalae</taxon>
        <taxon>rosids</taxon>
        <taxon>fabids</taxon>
        <taxon>Fabales</taxon>
        <taxon>Fabaceae</taxon>
        <taxon>Papilionoideae</taxon>
        <taxon>50 kb inversion clade</taxon>
        <taxon>genistoids sensu lato</taxon>
        <taxon>core genistoids</taxon>
        <taxon>Genisteae</taxon>
        <taxon>Lupinus</taxon>
    </lineage>
</organism>
<evidence type="ECO:0000256" key="4">
    <source>
        <dbReference type="ARBA" id="ARBA00022763"/>
    </source>
</evidence>
<dbReference type="AlphaFoldDB" id="A0A4P1QS00"/>
<dbReference type="STRING" id="3871.A0A4P1QS00"/>
<feature type="compositionally biased region" description="Basic residues" evidence="8">
    <location>
        <begin position="21"/>
        <end position="45"/>
    </location>
</feature>
<evidence type="ECO:0000256" key="3">
    <source>
        <dbReference type="ARBA" id="ARBA00022741"/>
    </source>
</evidence>
<dbReference type="GO" id="GO:0005634">
    <property type="term" value="C:nucleus"/>
    <property type="evidence" value="ECO:0007669"/>
    <property type="project" value="UniProtKB-SubCell"/>
</dbReference>
<dbReference type="GO" id="GO:0033314">
    <property type="term" value="P:mitotic DNA replication checkpoint signaling"/>
    <property type="evidence" value="ECO:0007669"/>
    <property type="project" value="TreeGrafter"/>
</dbReference>
<keyword evidence="3" id="KW-0547">Nucleotide-binding</keyword>
<dbReference type="GO" id="GO:0003682">
    <property type="term" value="F:chromatin binding"/>
    <property type="evidence" value="ECO:0007669"/>
    <property type="project" value="TreeGrafter"/>
</dbReference>
<dbReference type="Pfam" id="PF03215">
    <property type="entry name" value="Rad17"/>
    <property type="match status" value="1"/>
</dbReference>
<dbReference type="GO" id="GO:0000077">
    <property type="term" value="P:DNA damage checkpoint signaling"/>
    <property type="evidence" value="ECO:0007669"/>
    <property type="project" value="TreeGrafter"/>
</dbReference>
<sequence>MSKRNTVVLLSSDDEDDSINRSKHGYKTKPKSKKSTTSRGRKKPRVSTSETRFSNLHQINLLDEDFDEVFTGSKVSADTQRSSTLEQWVDKYKPRSLEELAVHKKKVEEVKTWFEERLKASKGVYRNNVLVISGQAGVGKSAAIHVIASHLGAAVCGWNTPTPVIWQEHLYNSGAGAQYTSKLGEFENFVERIRKYGIIPTSFAGESKPSVILLIDDLPMTNGKAAFGRLKDCLQLLVYSTQIPTAILFTDYGNTDSADYNARCLEELQLSLESSGACKVAFNPITTNSIKKALSRICQMEHCDVSADHVDHIAKASGDECNKPDRSNDGYYLNYGRDETLSLFHALGKFLHNKRETRFSIEYDQDAFLIQERFSRLPLKMDVPEKILCQSHAQPGLVTGFLHENVLDFLDDEAIDDAWTLSSYLGDADILLANLRGMLSCDDGAGSVLQSAAASVAVRGVLFGNSQPLSSRWHTIRRPQLWHVEKASLHKKNEMLRLRFPVCKCSSSYHMSVMATEYMPILKWLGNRASVVYHEPHQELLKNMDMEDVDFDQMSLDEQVGYSDDDIEDCSNTLFVSFFASVASAVFRRLPPSPRFSLPSSLQVLNFHFALGSENVKTRPDYREMMTSYMVLQPLVIASCPSRTTMTPILRHDWFSGKKEVLMGRMTIKCMANPRRVKMVGKQIQRELSDMLLTDKVLQYAVLPEASLGADRYLSSLTTITDVQVSTDLQVVKVYVSVFGDERGKDVAIAGLKSKAKYVRNKIKDGKSTEGQNEQLDTLADEDDDDLDGEDPDEGMFQSSYSSSTLDNHIRMVCVS</sequence>
<proteinExistence type="inferred from homology"/>
<evidence type="ECO:0000256" key="6">
    <source>
        <dbReference type="ARBA" id="ARBA00023242"/>
    </source>
</evidence>
<name>A0A4P1QS00_LUPAN</name>
<dbReference type="InterPro" id="IPR015946">
    <property type="entry name" value="KH_dom-like_a/b"/>
</dbReference>
<dbReference type="SUPFAM" id="SSF89919">
    <property type="entry name" value="Ribosome-binding factor A, RbfA"/>
    <property type="match status" value="1"/>
</dbReference>
<keyword evidence="6" id="KW-0539">Nucleus</keyword>
<evidence type="ECO:0000256" key="5">
    <source>
        <dbReference type="ARBA" id="ARBA00022840"/>
    </source>
</evidence>
<dbReference type="EMBL" id="CM007378">
    <property type="protein sequence ID" value="OIV93571.1"/>
    <property type="molecule type" value="Genomic_DNA"/>
</dbReference>
<dbReference type="GO" id="GO:0006364">
    <property type="term" value="P:rRNA processing"/>
    <property type="evidence" value="ECO:0007669"/>
    <property type="project" value="InterPro"/>
</dbReference>
<dbReference type="GO" id="GO:0006281">
    <property type="term" value="P:DNA repair"/>
    <property type="evidence" value="ECO:0007669"/>
    <property type="project" value="InterPro"/>
</dbReference>
<evidence type="ECO:0008006" key="11">
    <source>
        <dbReference type="Google" id="ProtNLM"/>
    </source>
</evidence>
<dbReference type="Gene3D" id="3.40.50.300">
    <property type="entry name" value="P-loop containing nucleotide triphosphate hydrolases"/>
    <property type="match status" value="1"/>
</dbReference>
<dbReference type="GO" id="GO:0005524">
    <property type="term" value="F:ATP binding"/>
    <property type="evidence" value="ECO:0007669"/>
    <property type="project" value="UniProtKB-KW"/>
</dbReference>
<comment type="similarity">
    <text evidence="2">Belongs to the rad17/RAD24 family.</text>
</comment>
<dbReference type="InterPro" id="IPR004582">
    <property type="entry name" value="Checkpoint_prot_Rad17_Rad24"/>
</dbReference>
<evidence type="ECO:0000313" key="10">
    <source>
        <dbReference type="Proteomes" id="UP000188354"/>
    </source>
</evidence>
<feature type="region of interest" description="Disordered" evidence="8">
    <location>
        <begin position="1"/>
        <end position="50"/>
    </location>
</feature>
<accession>A0A4P1QS00</accession>
<dbReference type="FunFam" id="3.40.50.300:FF:001661">
    <property type="entry name" value="RAD17 checkpoint clamp loader component"/>
    <property type="match status" value="1"/>
</dbReference>
<dbReference type="GO" id="GO:0003689">
    <property type="term" value="F:DNA clamp loader activity"/>
    <property type="evidence" value="ECO:0007669"/>
    <property type="project" value="TreeGrafter"/>
</dbReference>
<dbReference type="Proteomes" id="UP000188354">
    <property type="component" value="Chromosome LG18"/>
</dbReference>
<protein>
    <recommendedName>
        <fullName evidence="11">AAA+ ATPase domain-containing protein</fullName>
    </recommendedName>
</protein>
<reference evidence="9 10" key="1">
    <citation type="journal article" date="2017" name="Plant Biotechnol. J.">
        <title>A comprehensive draft genome sequence for lupin (Lupinus angustifolius), an emerging health food: insights into plant-microbe interactions and legume evolution.</title>
        <authorList>
            <person name="Hane J.K."/>
            <person name="Ming Y."/>
            <person name="Kamphuis L.G."/>
            <person name="Nelson M.N."/>
            <person name="Garg G."/>
            <person name="Atkins C.A."/>
            <person name="Bayer P.E."/>
            <person name="Bravo A."/>
            <person name="Bringans S."/>
            <person name="Cannon S."/>
            <person name="Edwards D."/>
            <person name="Foley R."/>
            <person name="Gao L.L."/>
            <person name="Harrison M.J."/>
            <person name="Huang W."/>
            <person name="Hurgobin B."/>
            <person name="Li S."/>
            <person name="Liu C.W."/>
            <person name="McGrath A."/>
            <person name="Morahan G."/>
            <person name="Murray J."/>
            <person name="Weller J."/>
            <person name="Jian J."/>
            <person name="Singh K.B."/>
        </authorList>
    </citation>
    <scope>NUCLEOTIDE SEQUENCE [LARGE SCALE GENOMIC DNA]</scope>
    <source>
        <strain evidence="10">cv. Tanjil</strain>
        <tissue evidence="9">Whole plant</tissue>
    </source>
</reference>
<dbReference type="Gramene" id="OIV93571">
    <property type="protein sequence ID" value="OIV93571"/>
    <property type="gene ID" value="TanjilG_04803"/>
</dbReference>
<feature type="region of interest" description="Disordered" evidence="8">
    <location>
        <begin position="765"/>
        <end position="801"/>
    </location>
</feature>
<dbReference type="SUPFAM" id="SSF52540">
    <property type="entry name" value="P-loop containing nucleoside triphosphate hydrolases"/>
    <property type="match status" value="1"/>
</dbReference>
<dbReference type="InterPro" id="IPR027417">
    <property type="entry name" value="P-loop_NTPase"/>
</dbReference>
<evidence type="ECO:0000256" key="7">
    <source>
        <dbReference type="ARBA" id="ARBA00023306"/>
    </source>
</evidence>
<dbReference type="Pfam" id="PF02033">
    <property type="entry name" value="RBFA"/>
    <property type="match status" value="1"/>
</dbReference>
<keyword evidence="4" id="KW-0227">DNA damage</keyword>
<keyword evidence="10" id="KW-1185">Reference proteome</keyword>
<keyword evidence="7" id="KW-0131">Cell cycle</keyword>
<evidence type="ECO:0000256" key="8">
    <source>
        <dbReference type="SAM" id="MobiDB-lite"/>
    </source>
</evidence>
<evidence type="ECO:0000313" key="9">
    <source>
        <dbReference type="EMBL" id="OIV93571.1"/>
    </source>
</evidence>
<evidence type="ECO:0000256" key="2">
    <source>
        <dbReference type="ARBA" id="ARBA00006168"/>
    </source>
</evidence>
<dbReference type="PANTHER" id="PTHR12172:SF0">
    <property type="entry name" value="CELL CYCLE CHECKPOINT PROTEIN RAD17"/>
    <property type="match status" value="1"/>
</dbReference>
<evidence type="ECO:0000256" key="1">
    <source>
        <dbReference type="ARBA" id="ARBA00004123"/>
    </source>
</evidence>
<dbReference type="Gene3D" id="3.30.300.20">
    <property type="match status" value="1"/>
</dbReference>